<dbReference type="SUPFAM" id="SSF51735">
    <property type="entry name" value="NAD(P)-binding Rossmann-fold domains"/>
    <property type="match status" value="1"/>
</dbReference>
<dbReference type="Gene3D" id="3.40.50.720">
    <property type="entry name" value="NAD(P)-binding Rossmann-like Domain"/>
    <property type="match status" value="1"/>
</dbReference>
<proteinExistence type="predicted"/>
<feature type="domain" description="NAD-dependent epimerase/dehydratase" evidence="1">
    <location>
        <begin position="3"/>
        <end position="198"/>
    </location>
</feature>
<dbReference type="CDD" id="cd08946">
    <property type="entry name" value="SDR_e"/>
    <property type="match status" value="1"/>
</dbReference>
<evidence type="ECO:0000259" key="1">
    <source>
        <dbReference type="Pfam" id="PF01370"/>
    </source>
</evidence>
<comment type="caution">
    <text evidence="2">The sequence shown here is derived from an EMBL/GenBank/DDBJ whole genome shotgun (WGS) entry which is preliminary data.</text>
</comment>
<dbReference type="Proteomes" id="UP000712080">
    <property type="component" value="Unassembled WGS sequence"/>
</dbReference>
<dbReference type="InterPro" id="IPR036291">
    <property type="entry name" value="NAD(P)-bd_dom_sf"/>
</dbReference>
<name>A0A972FPM2_9FLAO</name>
<dbReference type="AlphaFoldDB" id="A0A972FPM2"/>
<dbReference type="Pfam" id="PF01370">
    <property type="entry name" value="Epimerase"/>
    <property type="match status" value="1"/>
</dbReference>
<accession>A0A972FPM2</accession>
<dbReference type="EMBL" id="JAAMPU010000108">
    <property type="protein sequence ID" value="NMH29522.1"/>
    <property type="molecule type" value="Genomic_DNA"/>
</dbReference>
<keyword evidence="3" id="KW-1185">Reference proteome</keyword>
<gene>
    <name evidence="2" type="ORF">G6047_15895</name>
</gene>
<reference evidence="2" key="1">
    <citation type="submission" date="2020-02" db="EMBL/GenBank/DDBJ databases">
        <title>Flavobacterium sp. genome.</title>
        <authorList>
            <person name="Jung H.S."/>
            <person name="Baek J.H."/>
            <person name="Jeon C.O."/>
        </authorList>
    </citation>
    <scope>NUCLEOTIDE SEQUENCE</scope>
    <source>
        <strain evidence="2">SE-s28</strain>
    </source>
</reference>
<organism evidence="2 3">
    <name type="scientific">Flavobacterium silvaticum</name>
    <dbReference type="NCBI Taxonomy" id="1852020"/>
    <lineage>
        <taxon>Bacteria</taxon>
        <taxon>Pseudomonadati</taxon>
        <taxon>Bacteroidota</taxon>
        <taxon>Flavobacteriia</taxon>
        <taxon>Flavobacteriales</taxon>
        <taxon>Flavobacteriaceae</taxon>
        <taxon>Flavobacterium</taxon>
    </lineage>
</organism>
<evidence type="ECO:0000313" key="2">
    <source>
        <dbReference type="EMBL" id="NMH29522.1"/>
    </source>
</evidence>
<dbReference type="InterPro" id="IPR050177">
    <property type="entry name" value="Lipid_A_modif_metabolic_enz"/>
</dbReference>
<protein>
    <submittedName>
        <fullName evidence="2">NAD(P)-dependent oxidoreductase</fullName>
    </submittedName>
</protein>
<dbReference type="InterPro" id="IPR001509">
    <property type="entry name" value="Epimerase_deHydtase"/>
</dbReference>
<dbReference type="RefSeq" id="WP_169528609.1">
    <property type="nucleotide sequence ID" value="NZ_JAAMPU010000108.1"/>
</dbReference>
<sequence>MKVLITGISGFLGSHLETALSNEFDVVGLYHSKPASGFGIPMFSNLSEIPTDVDAVVMCHAAVSSGTHKADSKFLFEANVERTQEIVSAFPDAFLVYVSTVGVFGNTDFVIDEASAVNPQSEYTASKLEGETSVRSAKQQVILRLSSLYGQRMKENTLIPNYINQALQNGKIEVWGNGSRLQNYIFVDDVCALIRQMLISRPVSSIPFLGVSDREYSNLEIAQKIAELTHAKIEFVNTDSSPSIRFDNALTRKAVNWQPETTIEQGLRAYIAWKKKQS</sequence>
<evidence type="ECO:0000313" key="3">
    <source>
        <dbReference type="Proteomes" id="UP000712080"/>
    </source>
</evidence>
<dbReference type="PANTHER" id="PTHR43245">
    <property type="entry name" value="BIFUNCTIONAL POLYMYXIN RESISTANCE PROTEIN ARNA"/>
    <property type="match status" value="1"/>
</dbReference>